<accession>C4J134</accession>
<dbReference type="EMBL" id="BT084531">
    <property type="protein sequence ID" value="ACR34884.1"/>
    <property type="molecule type" value="mRNA"/>
</dbReference>
<sequence>MSLISLNLQHHVLEICLCGVENADTIQTKVSKRKKEDQNVMAMHSSRTSAKRSELMYLSPPLGNTVTIILPLFSCLEATFKQAARFAPEEMPTSRPSSLASLLAFAMASSVLTVTVSSMTEVSRTSGRNPGPTPWILCLPGAPPEEHQCLPMCRCSANSYTSKYCIFVRPLLKASKRLFRVNCSFCICVALPEITGLSAGSTQMILTPGFCIFRYFPTPETVPPVPEPATNTSTLPAVSFQISGPVNLKWASEFALFVTWFRTCTFGSCFRSCSTLSNMPGKPRAGSVKYSSAPMNLSKICLSSEYLAGMTAMSL</sequence>
<organism evidence="1">
    <name type="scientific">Zea mays</name>
    <name type="common">Maize</name>
    <dbReference type="NCBI Taxonomy" id="4577"/>
    <lineage>
        <taxon>Eukaryota</taxon>
        <taxon>Viridiplantae</taxon>
        <taxon>Streptophyta</taxon>
        <taxon>Embryophyta</taxon>
        <taxon>Tracheophyta</taxon>
        <taxon>Spermatophyta</taxon>
        <taxon>Magnoliopsida</taxon>
        <taxon>Liliopsida</taxon>
        <taxon>Poales</taxon>
        <taxon>Poaceae</taxon>
        <taxon>PACMAD clade</taxon>
        <taxon>Panicoideae</taxon>
        <taxon>Andropogonodae</taxon>
        <taxon>Andropogoneae</taxon>
        <taxon>Tripsacinae</taxon>
        <taxon>Zea</taxon>
    </lineage>
</organism>
<protein>
    <submittedName>
        <fullName evidence="1">Uncharacterized protein</fullName>
    </submittedName>
</protein>
<dbReference type="AlphaFoldDB" id="C4J134"/>
<evidence type="ECO:0000313" key="1">
    <source>
        <dbReference type="EMBL" id="ACR34884.1"/>
    </source>
</evidence>
<reference evidence="1" key="2">
    <citation type="submission" date="2012-06" db="EMBL/GenBank/DDBJ databases">
        <authorList>
            <person name="Yu Y."/>
            <person name="Currie J."/>
            <person name="Lomeli R."/>
            <person name="Angelova A."/>
            <person name="Collura K."/>
            <person name="Wissotski M."/>
            <person name="Campos D."/>
            <person name="Kudrna D."/>
            <person name="Golser W."/>
            <person name="Ashely E."/>
            <person name="Descour A."/>
            <person name="Fernandes J."/>
            <person name="Soderlund C."/>
            <person name="Walbot V."/>
        </authorList>
    </citation>
    <scope>NUCLEOTIDE SEQUENCE</scope>
    <source>
        <strain evidence="1">B73</strain>
    </source>
</reference>
<reference evidence="1" key="1">
    <citation type="journal article" date="2009" name="PLoS Genet.">
        <title>Sequencing, mapping, and analysis of 27,455 maize full-length cDNAs.</title>
        <authorList>
            <person name="Soderlund C."/>
            <person name="Descour A."/>
            <person name="Kudrna D."/>
            <person name="Bomhoff M."/>
            <person name="Boyd L."/>
            <person name="Currie J."/>
            <person name="Angelova A."/>
            <person name="Collura K."/>
            <person name="Wissotski M."/>
            <person name="Ashley E."/>
            <person name="Morrow D."/>
            <person name="Fernandes J."/>
            <person name="Walbot V."/>
            <person name="Yu Y."/>
        </authorList>
    </citation>
    <scope>NUCLEOTIDE SEQUENCE</scope>
    <source>
        <strain evidence="1">B73</strain>
    </source>
</reference>
<name>C4J134_MAIZE</name>
<proteinExistence type="evidence at transcript level"/>